<dbReference type="InterPro" id="IPR008906">
    <property type="entry name" value="HATC_C_dom"/>
</dbReference>
<evidence type="ECO:0000259" key="1">
    <source>
        <dbReference type="Pfam" id="PF05699"/>
    </source>
</evidence>
<dbReference type="InterPro" id="IPR012337">
    <property type="entry name" value="RNaseH-like_sf"/>
</dbReference>
<accession>A0A2Z7BT88</accession>
<dbReference type="GO" id="GO:0046983">
    <property type="term" value="F:protein dimerization activity"/>
    <property type="evidence" value="ECO:0007669"/>
    <property type="project" value="InterPro"/>
</dbReference>
<dbReference type="SUPFAM" id="SSF53098">
    <property type="entry name" value="Ribonuclease H-like"/>
    <property type="match status" value="1"/>
</dbReference>
<sequence>MEMYKNDPVKLNYHLKMSLIRKTQNQVEISNEVDKYLLDPFVKWSSSFDVLEWWKGNTTTFPVLSNIAKDIFAIPSSTVASENAFSLGRRVVDPFRASLHPKMVEALVCTSDWLRGEQINLYKEPTEEEFNFYKYCEEVVASTHILN</sequence>
<reference evidence="2 3" key="1">
    <citation type="journal article" date="2015" name="Proc. Natl. Acad. Sci. U.S.A.">
        <title>The resurrection genome of Boea hygrometrica: A blueprint for survival of dehydration.</title>
        <authorList>
            <person name="Xiao L."/>
            <person name="Yang G."/>
            <person name="Zhang L."/>
            <person name="Yang X."/>
            <person name="Zhao S."/>
            <person name="Ji Z."/>
            <person name="Zhou Q."/>
            <person name="Hu M."/>
            <person name="Wang Y."/>
            <person name="Chen M."/>
            <person name="Xu Y."/>
            <person name="Jin H."/>
            <person name="Xiao X."/>
            <person name="Hu G."/>
            <person name="Bao F."/>
            <person name="Hu Y."/>
            <person name="Wan P."/>
            <person name="Li L."/>
            <person name="Deng X."/>
            <person name="Kuang T."/>
            <person name="Xiang C."/>
            <person name="Zhu J.K."/>
            <person name="Oliver M.J."/>
            <person name="He Y."/>
        </authorList>
    </citation>
    <scope>NUCLEOTIDE SEQUENCE [LARGE SCALE GENOMIC DNA]</scope>
    <source>
        <strain evidence="3">cv. XS01</strain>
    </source>
</reference>
<dbReference type="EMBL" id="KV002718">
    <property type="protein sequence ID" value="KZV37526.1"/>
    <property type="molecule type" value="Genomic_DNA"/>
</dbReference>
<dbReference type="Pfam" id="PF05699">
    <property type="entry name" value="Dimer_Tnp_hAT"/>
    <property type="match status" value="1"/>
</dbReference>
<evidence type="ECO:0000313" key="2">
    <source>
        <dbReference type="EMBL" id="KZV37526.1"/>
    </source>
</evidence>
<organism evidence="2 3">
    <name type="scientific">Dorcoceras hygrometricum</name>
    <dbReference type="NCBI Taxonomy" id="472368"/>
    <lineage>
        <taxon>Eukaryota</taxon>
        <taxon>Viridiplantae</taxon>
        <taxon>Streptophyta</taxon>
        <taxon>Embryophyta</taxon>
        <taxon>Tracheophyta</taxon>
        <taxon>Spermatophyta</taxon>
        <taxon>Magnoliopsida</taxon>
        <taxon>eudicotyledons</taxon>
        <taxon>Gunneridae</taxon>
        <taxon>Pentapetalae</taxon>
        <taxon>asterids</taxon>
        <taxon>lamiids</taxon>
        <taxon>Lamiales</taxon>
        <taxon>Gesneriaceae</taxon>
        <taxon>Didymocarpoideae</taxon>
        <taxon>Trichosporeae</taxon>
        <taxon>Loxocarpinae</taxon>
        <taxon>Dorcoceras</taxon>
    </lineage>
</organism>
<feature type="domain" description="HAT C-terminal dimerisation" evidence="1">
    <location>
        <begin position="32"/>
        <end position="114"/>
    </location>
</feature>
<name>A0A2Z7BT88_9LAMI</name>
<dbReference type="AlphaFoldDB" id="A0A2Z7BT88"/>
<dbReference type="PANTHER" id="PTHR23272:SF161">
    <property type="entry name" value="ZINC FINGER BED DOMAIN-CONTAINING PROTEIN RICESLEEPER 1-LIKE"/>
    <property type="match status" value="1"/>
</dbReference>
<proteinExistence type="predicted"/>
<dbReference type="Proteomes" id="UP000250235">
    <property type="component" value="Unassembled WGS sequence"/>
</dbReference>
<evidence type="ECO:0000313" key="3">
    <source>
        <dbReference type="Proteomes" id="UP000250235"/>
    </source>
</evidence>
<gene>
    <name evidence="2" type="ORF">F511_43219</name>
</gene>
<dbReference type="PANTHER" id="PTHR23272">
    <property type="entry name" value="BED FINGER-RELATED"/>
    <property type="match status" value="1"/>
</dbReference>
<keyword evidence="3" id="KW-1185">Reference proteome</keyword>
<protein>
    <recommendedName>
        <fullName evidence="1">HAT C-terminal dimerisation domain-containing protein</fullName>
    </recommendedName>
</protein>
<dbReference type="OrthoDB" id="1732950at2759"/>